<dbReference type="OrthoDB" id="1899115at2759"/>
<accession>A0A835FCK8</accession>
<dbReference type="Pfam" id="PF14009">
    <property type="entry name" value="PADRE"/>
    <property type="match status" value="1"/>
</dbReference>
<evidence type="ECO:0000256" key="1">
    <source>
        <dbReference type="SAM" id="MobiDB-lite"/>
    </source>
</evidence>
<dbReference type="EMBL" id="JACEFO010001390">
    <property type="protein sequence ID" value="KAF8737576.1"/>
    <property type="molecule type" value="Genomic_DNA"/>
</dbReference>
<sequence>MNLDKSHGCGRTVRPPSGPGLQAPLSSKQTMVCAANAFYLGCPVEGFKGIAIKDCLVGGATYLILPVERVTQGLATLSYDRVAAGAGRLIKATPEFLIGAIASSSKDGNEGEGDAGGEAACAGLRKHYEQLLGAARGRAWSPRLDTIKQRKGRMQRSPT</sequence>
<evidence type="ECO:0000313" key="3">
    <source>
        <dbReference type="Proteomes" id="UP000636709"/>
    </source>
</evidence>
<dbReference type="InterPro" id="IPR025322">
    <property type="entry name" value="PADRE_dom"/>
</dbReference>
<dbReference type="Proteomes" id="UP000636709">
    <property type="component" value="Unassembled WGS sequence"/>
</dbReference>
<keyword evidence="3" id="KW-1185">Reference proteome</keyword>
<evidence type="ECO:0000313" key="2">
    <source>
        <dbReference type="EMBL" id="KAF8737576.1"/>
    </source>
</evidence>
<proteinExistence type="predicted"/>
<organism evidence="2 3">
    <name type="scientific">Digitaria exilis</name>
    <dbReference type="NCBI Taxonomy" id="1010633"/>
    <lineage>
        <taxon>Eukaryota</taxon>
        <taxon>Viridiplantae</taxon>
        <taxon>Streptophyta</taxon>
        <taxon>Embryophyta</taxon>
        <taxon>Tracheophyta</taxon>
        <taxon>Spermatophyta</taxon>
        <taxon>Magnoliopsida</taxon>
        <taxon>Liliopsida</taxon>
        <taxon>Poales</taxon>
        <taxon>Poaceae</taxon>
        <taxon>PACMAD clade</taxon>
        <taxon>Panicoideae</taxon>
        <taxon>Panicodae</taxon>
        <taxon>Paniceae</taxon>
        <taxon>Anthephorinae</taxon>
        <taxon>Digitaria</taxon>
    </lineage>
</organism>
<reference evidence="2" key="1">
    <citation type="submission" date="2020-07" db="EMBL/GenBank/DDBJ databases">
        <title>Genome sequence and genetic diversity analysis of an under-domesticated orphan crop, white fonio (Digitaria exilis).</title>
        <authorList>
            <person name="Bennetzen J.L."/>
            <person name="Chen S."/>
            <person name="Ma X."/>
            <person name="Wang X."/>
            <person name="Yssel A.E.J."/>
            <person name="Chaluvadi S.R."/>
            <person name="Johnson M."/>
            <person name="Gangashetty P."/>
            <person name="Hamidou F."/>
            <person name="Sanogo M.D."/>
            <person name="Zwaenepoel A."/>
            <person name="Wallace J."/>
            <person name="Van De Peer Y."/>
            <person name="Van Deynze A."/>
        </authorList>
    </citation>
    <scope>NUCLEOTIDE SEQUENCE</scope>
    <source>
        <tissue evidence="2">Leaves</tissue>
    </source>
</reference>
<comment type="caution">
    <text evidence="2">The sequence shown here is derived from an EMBL/GenBank/DDBJ whole genome shotgun (WGS) entry which is preliminary data.</text>
</comment>
<gene>
    <name evidence="2" type="ORF">HU200_014125</name>
</gene>
<dbReference type="AlphaFoldDB" id="A0A835FCK8"/>
<feature type="region of interest" description="Disordered" evidence="1">
    <location>
        <begin position="1"/>
        <end position="23"/>
    </location>
</feature>
<protein>
    <submittedName>
        <fullName evidence="2">Uncharacterized protein</fullName>
    </submittedName>
</protein>
<name>A0A835FCK8_9POAL</name>